<proteinExistence type="predicted"/>
<evidence type="ECO:0000256" key="2">
    <source>
        <dbReference type="ARBA" id="ARBA00004906"/>
    </source>
</evidence>
<dbReference type="FunFam" id="3.30.2410.10:FF:000017">
    <property type="entry name" value="E3 ubiquitin-protein ligase UPL7"/>
    <property type="match status" value="1"/>
</dbReference>
<name>A0A8K0SQ76_9HYPO</name>
<dbReference type="PROSITE" id="PS50096">
    <property type="entry name" value="IQ"/>
    <property type="match status" value="1"/>
</dbReference>
<dbReference type="Gene3D" id="3.30.2410.10">
    <property type="entry name" value="Hect, E3 ligase catalytic domain"/>
    <property type="match status" value="1"/>
</dbReference>
<evidence type="ECO:0000256" key="5">
    <source>
        <dbReference type="ARBA" id="ARBA00022786"/>
    </source>
</evidence>
<dbReference type="OrthoDB" id="8068875at2759"/>
<comment type="caution">
    <text evidence="9">The sequence shown here is derived from an EMBL/GenBank/DDBJ whole genome shotgun (WGS) entry which is preliminary data.</text>
</comment>
<evidence type="ECO:0000256" key="4">
    <source>
        <dbReference type="ARBA" id="ARBA00022679"/>
    </source>
</evidence>
<feature type="compositionally biased region" description="Polar residues" evidence="7">
    <location>
        <begin position="37"/>
        <end position="46"/>
    </location>
</feature>
<feature type="compositionally biased region" description="Acidic residues" evidence="7">
    <location>
        <begin position="632"/>
        <end position="650"/>
    </location>
</feature>
<dbReference type="EMBL" id="JAGPNK010000006">
    <property type="protein sequence ID" value="KAH7319795.1"/>
    <property type="molecule type" value="Genomic_DNA"/>
</dbReference>
<dbReference type="PROSITE" id="PS50237">
    <property type="entry name" value="HECT"/>
    <property type="match status" value="1"/>
</dbReference>
<dbReference type="InterPro" id="IPR035983">
    <property type="entry name" value="Hect_E3_ubiquitin_ligase"/>
</dbReference>
<comment type="pathway">
    <text evidence="2">Protein modification; protein ubiquitination.</text>
</comment>
<evidence type="ECO:0000256" key="6">
    <source>
        <dbReference type="PROSITE-ProRule" id="PRU00104"/>
    </source>
</evidence>
<dbReference type="EC" id="2.3.2.26" evidence="3"/>
<dbReference type="PANTHER" id="PTHR45700:SF2">
    <property type="entry name" value="UBIQUITIN-PROTEIN LIGASE E3C"/>
    <property type="match status" value="1"/>
</dbReference>
<keyword evidence="10" id="KW-1185">Reference proteome</keyword>
<dbReference type="CDD" id="cd23767">
    <property type="entry name" value="IQCD"/>
    <property type="match status" value="1"/>
</dbReference>
<feature type="compositionally biased region" description="Basic and acidic residues" evidence="7">
    <location>
        <begin position="47"/>
        <end position="58"/>
    </location>
</feature>
<sequence>MFSTFTGNSRRPRNVNLSGQVGNPFANTSWTPSAVSNATKTVSNAQADREKRQIERQRQKAVGKIQKTWRGHRVRLMLADSRRSDFDALQLVSSAQTDPDLEASLRLLLVFANPQRPDDLDRVLRFIHGCNGVDVRVLAPSDVGLSRSRRLMHLLVLSLGQAVKQGSLDAGVQDILQLISRVVEAFPHTTTGSAEDYFSAVARLCQNPAMAKGQPGLIDAVTTSLQAILNDDEDAAYHALAFHFLTAKDLVVLEQDIEAFAKAIHEEKLAQAIRKSYPSQAISLSKDKLLWLLAHFIHFGQGSLESSKRLHYLSTLYSQLSTLSSEIAVRIRLKSASETTDDEDAPLQTFDPYVYSQLMSLVHPEGISRLLADFSSKLTNSSQDFEVTCVLAGYILCLLQSFPGNADDTRMRLFLEQIPTAAGDMPIVKFLWRIMQQTSVFEMLRTESVSPVEVIRDYLHGTSSNAKQDQEWPIILMFLELYIFILRLSDDEDFFSGIKPQVLHDNASTSRIRSCSLSLPDVKGLSLFLRNTAFVLHYNAQAISVPRFTGASAPSRATRPGGDPPMESTLSGLGLTSAKFDLDSLRGIVTSALKMIYERDSRKQFLPADHWLMTGKLDSDEFVSAVIAEEERQMEEEEEGEDGNGEDDATVDDLPTMGGFYSTSTQRHFRQARFERMKAQQMRALRDRRMAELGPKLEVLKHMPFVVPFETRVMIFRQFIMLDRARRDGASYHFAMPPFAKHHARIRRGNLFEDAYKQFYSLGDGLKDPIQITFVDQFDTPEAGIDGGGVTKEFLDSVTTEAFRVEDDQISMFSSNDANLLYPNPEALDVMREAMKNQETDESGDSWKTAIHEMLKRYEFLGRIIGKCMYEGILVDFAFAGFFLLKWPSSGGENTYKGSVNDLRDMDSDLYNGMLQLKNYPGDVSELAIDFTITDRVSPPGEPIVTVTRKLVPNGDQVYVTNDNRLLYISYVARHRLVVQPYMQTNAFLRGLREIIKPTWLSMFNQSELQRLVGGDSTEIDIEDLRRNTEYSGLYVIGDDKEEHPTIKLFWKVMEGFTDSQRRSVLKYVSSTPRAPLLGFAQLRPKFSIRDGGTDEERLPSTSTCVNLLKLPRYTTEARLREKLLYAIESGAGFDLS</sequence>
<organism evidence="9 10">
    <name type="scientific">Stachybotrys elegans</name>
    <dbReference type="NCBI Taxonomy" id="80388"/>
    <lineage>
        <taxon>Eukaryota</taxon>
        <taxon>Fungi</taxon>
        <taxon>Dikarya</taxon>
        <taxon>Ascomycota</taxon>
        <taxon>Pezizomycotina</taxon>
        <taxon>Sordariomycetes</taxon>
        <taxon>Hypocreomycetidae</taxon>
        <taxon>Hypocreales</taxon>
        <taxon>Stachybotryaceae</taxon>
        <taxon>Stachybotrys</taxon>
    </lineage>
</organism>
<dbReference type="AlphaFoldDB" id="A0A8K0SQ76"/>
<dbReference type="InterPro" id="IPR044611">
    <property type="entry name" value="E3A/B/C-like"/>
</dbReference>
<evidence type="ECO:0000313" key="9">
    <source>
        <dbReference type="EMBL" id="KAH7319795.1"/>
    </source>
</evidence>
<dbReference type="GO" id="GO:0000209">
    <property type="term" value="P:protein polyubiquitination"/>
    <property type="evidence" value="ECO:0007669"/>
    <property type="project" value="InterPro"/>
</dbReference>
<comment type="catalytic activity">
    <reaction evidence="1">
        <text>S-ubiquitinyl-[E2 ubiquitin-conjugating enzyme]-L-cysteine + [acceptor protein]-L-lysine = [E2 ubiquitin-conjugating enzyme]-L-cysteine + N(6)-ubiquitinyl-[acceptor protein]-L-lysine.</text>
        <dbReference type="EC" id="2.3.2.26"/>
    </reaction>
</comment>
<dbReference type="Gene3D" id="3.90.1750.10">
    <property type="entry name" value="Hect, E3 ligase catalytic domains"/>
    <property type="match status" value="1"/>
</dbReference>
<protein>
    <recommendedName>
        <fullName evidence="3">HECT-type E3 ubiquitin transferase</fullName>
        <ecNumber evidence="3">2.3.2.26</ecNumber>
    </recommendedName>
</protein>
<dbReference type="GO" id="GO:0006511">
    <property type="term" value="P:ubiquitin-dependent protein catabolic process"/>
    <property type="evidence" value="ECO:0007669"/>
    <property type="project" value="TreeGrafter"/>
</dbReference>
<dbReference type="Gene3D" id="3.30.2160.10">
    <property type="entry name" value="Hect, E3 ligase catalytic domain"/>
    <property type="match status" value="1"/>
</dbReference>
<dbReference type="SUPFAM" id="SSF56204">
    <property type="entry name" value="Hect, E3 ligase catalytic domain"/>
    <property type="match status" value="1"/>
</dbReference>
<dbReference type="InterPro" id="IPR000569">
    <property type="entry name" value="HECT_dom"/>
</dbReference>
<evidence type="ECO:0000256" key="7">
    <source>
        <dbReference type="SAM" id="MobiDB-lite"/>
    </source>
</evidence>
<evidence type="ECO:0000259" key="8">
    <source>
        <dbReference type="PROSITE" id="PS50237"/>
    </source>
</evidence>
<gene>
    <name evidence="9" type="ORF">B0I35DRAFT_478109</name>
</gene>
<feature type="region of interest" description="Disordered" evidence="7">
    <location>
        <begin position="37"/>
        <end position="58"/>
    </location>
</feature>
<dbReference type="CDD" id="cd00078">
    <property type="entry name" value="HECTc"/>
    <property type="match status" value="1"/>
</dbReference>
<feature type="region of interest" description="Disordered" evidence="7">
    <location>
        <begin position="1"/>
        <end position="21"/>
    </location>
</feature>
<dbReference type="SMART" id="SM00119">
    <property type="entry name" value="HECTc"/>
    <property type="match status" value="1"/>
</dbReference>
<accession>A0A8K0SQ76</accession>
<feature type="region of interest" description="Disordered" evidence="7">
    <location>
        <begin position="631"/>
        <end position="650"/>
    </location>
</feature>
<evidence type="ECO:0000313" key="10">
    <source>
        <dbReference type="Proteomes" id="UP000813444"/>
    </source>
</evidence>
<keyword evidence="5 6" id="KW-0833">Ubl conjugation pathway</keyword>
<evidence type="ECO:0000256" key="3">
    <source>
        <dbReference type="ARBA" id="ARBA00012485"/>
    </source>
</evidence>
<dbReference type="Pfam" id="PF00632">
    <property type="entry name" value="HECT"/>
    <property type="match status" value="1"/>
</dbReference>
<feature type="domain" description="HECT" evidence="8">
    <location>
        <begin position="766"/>
        <end position="1137"/>
    </location>
</feature>
<feature type="active site" description="Glycyl thioester intermediate" evidence="6">
    <location>
        <position position="1105"/>
    </location>
</feature>
<dbReference type="PANTHER" id="PTHR45700">
    <property type="entry name" value="UBIQUITIN-PROTEIN LIGASE E3C"/>
    <property type="match status" value="1"/>
</dbReference>
<keyword evidence="4" id="KW-0808">Transferase</keyword>
<dbReference type="GO" id="GO:0061630">
    <property type="term" value="F:ubiquitin protein ligase activity"/>
    <property type="evidence" value="ECO:0007669"/>
    <property type="project" value="UniProtKB-EC"/>
</dbReference>
<evidence type="ECO:0000256" key="1">
    <source>
        <dbReference type="ARBA" id="ARBA00000885"/>
    </source>
</evidence>
<reference evidence="9" key="1">
    <citation type="journal article" date="2021" name="Nat. Commun.">
        <title>Genetic determinants of endophytism in the Arabidopsis root mycobiome.</title>
        <authorList>
            <person name="Mesny F."/>
            <person name="Miyauchi S."/>
            <person name="Thiergart T."/>
            <person name="Pickel B."/>
            <person name="Atanasova L."/>
            <person name="Karlsson M."/>
            <person name="Huettel B."/>
            <person name="Barry K.W."/>
            <person name="Haridas S."/>
            <person name="Chen C."/>
            <person name="Bauer D."/>
            <person name="Andreopoulos W."/>
            <person name="Pangilinan J."/>
            <person name="LaButti K."/>
            <person name="Riley R."/>
            <person name="Lipzen A."/>
            <person name="Clum A."/>
            <person name="Drula E."/>
            <person name="Henrissat B."/>
            <person name="Kohler A."/>
            <person name="Grigoriev I.V."/>
            <person name="Martin F.M."/>
            <person name="Hacquard S."/>
        </authorList>
    </citation>
    <scope>NUCLEOTIDE SEQUENCE</scope>
    <source>
        <strain evidence="9">MPI-CAGE-CH-0235</strain>
    </source>
</reference>
<dbReference type="Proteomes" id="UP000813444">
    <property type="component" value="Unassembled WGS sequence"/>
</dbReference>